<evidence type="ECO:0000313" key="11">
    <source>
        <dbReference type="EMBL" id="CCD26495.1"/>
    </source>
</evidence>
<feature type="repeat" description="Solcar" evidence="8">
    <location>
        <begin position="1"/>
        <end position="53"/>
    </location>
</feature>
<evidence type="ECO:0000256" key="4">
    <source>
        <dbReference type="ARBA" id="ARBA00022692"/>
    </source>
</evidence>
<feature type="repeat" description="Solcar" evidence="8">
    <location>
        <begin position="61"/>
        <end position="155"/>
    </location>
</feature>
<evidence type="ECO:0000256" key="2">
    <source>
        <dbReference type="ARBA" id="ARBA00006375"/>
    </source>
</evidence>
<evidence type="ECO:0000256" key="5">
    <source>
        <dbReference type="ARBA" id="ARBA00022737"/>
    </source>
</evidence>
<keyword evidence="3 9" id="KW-0813">Transport</keyword>
<dbReference type="eggNOG" id="KOG0770">
    <property type="taxonomic scope" value="Eukaryota"/>
</dbReference>
<gene>
    <name evidence="11" type="primary">NDAI0H03220</name>
    <name evidence="11" type="ordered locus">NDAI_0H03220</name>
</gene>
<dbReference type="PANTHER" id="PTHR45667">
    <property type="entry name" value="S-ADENOSYLMETHIONINE MITOCHONDRIAL CARRIER PROTEIN"/>
    <property type="match status" value="1"/>
</dbReference>
<dbReference type="Proteomes" id="UP000000689">
    <property type="component" value="Chromosome 8"/>
</dbReference>
<evidence type="ECO:0000256" key="10">
    <source>
        <dbReference type="SAM" id="Phobius"/>
    </source>
</evidence>
<comment type="subcellular location">
    <subcellularLocation>
        <location evidence="1">Membrane</location>
        <topology evidence="1">Multi-pass membrane protein</topology>
    </subcellularLocation>
</comment>
<keyword evidence="7 8" id="KW-0472">Membrane</keyword>
<proteinExistence type="inferred from homology"/>
<dbReference type="RefSeq" id="XP_003671738.1">
    <property type="nucleotide sequence ID" value="XM_003671690.1"/>
</dbReference>
<dbReference type="FunFam" id="1.50.40.10:FF:000125">
    <property type="entry name" value="YMR166C-like protein"/>
    <property type="match status" value="1"/>
</dbReference>
<dbReference type="EMBL" id="HE580274">
    <property type="protein sequence ID" value="CCD26495.1"/>
    <property type="molecule type" value="Genomic_DNA"/>
</dbReference>
<dbReference type="OrthoDB" id="415315at2759"/>
<keyword evidence="12" id="KW-1185">Reference proteome</keyword>
<evidence type="ECO:0000256" key="8">
    <source>
        <dbReference type="PROSITE-ProRule" id="PRU00282"/>
    </source>
</evidence>
<keyword evidence="6 10" id="KW-1133">Transmembrane helix</keyword>
<comment type="similarity">
    <text evidence="2 9">Belongs to the mitochondrial carrier (TC 2.A.29) family.</text>
</comment>
<dbReference type="AlphaFoldDB" id="G0WFD4"/>
<dbReference type="Pfam" id="PF00153">
    <property type="entry name" value="Mito_carr"/>
    <property type="match status" value="3"/>
</dbReference>
<keyword evidence="4 8" id="KW-0812">Transmembrane</keyword>
<evidence type="ECO:0000256" key="6">
    <source>
        <dbReference type="ARBA" id="ARBA00022989"/>
    </source>
</evidence>
<dbReference type="InterPro" id="IPR023395">
    <property type="entry name" value="MCP_dom_sf"/>
</dbReference>
<evidence type="ECO:0000256" key="1">
    <source>
        <dbReference type="ARBA" id="ARBA00004141"/>
    </source>
</evidence>
<dbReference type="Gene3D" id="1.50.40.10">
    <property type="entry name" value="Mitochondrial carrier domain"/>
    <property type="match status" value="2"/>
</dbReference>
<evidence type="ECO:0000313" key="12">
    <source>
        <dbReference type="Proteomes" id="UP000000689"/>
    </source>
</evidence>
<feature type="repeat" description="Solcar" evidence="8">
    <location>
        <begin position="169"/>
        <end position="286"/>
    </location>
</feature>
<evidence type="ECO:0000256" key="7">
    <source>
        <dbReference type="ARBA" id="ARBA00023136"/>
    </source>
</evidence>
<dbReference type="OMA" id="MMAPINT"/>
<name>G0WFD4_NAUDC</name>
<dbReference type="SUPFAM" id="SSF103506">
    <property type="entry name" value="Mitochondrial carrier"/>
    <property type="match status" value="1"/>
</dbReference>
<dbReference type="KEGG" id="ndi:NDAI_0H03220"/>
<dbReference type="GO" id="GO:0015095">
    <property type="term" value="F:magnesium ion transmembrane transporter activity"/>
    <property type="evidence" value="ECO:0007669"/>
    <property type="project" value="EnsemblFungi"/>
</dbReference>
<dbReference type="GO" id="GO:1990616">
    <property type="term" value="P:magnesium ion export from mitochondrion"/>
    <property type="evidence" value="ECO:0007669"/>
    <property type="project" value="EnsemblFungi"/>
</dbReference>
<accession>G0WFD4</accession>
<keyword evidence="5" id="KW-0677">Repeat</keyword>
<evidence type="ECO:0000256" key="9">
    <source>
        <dbReference type="RuleBase" id="RU000488"/>
    </source>
</evidence>
<evidence type="ECO:0008006" key="13">
    <source>
        <dbReference type="Google" id="ProtNLM"/>
    </source>
</evidence>
<protein>
    <recommendedName>
        <fullName evidence="13">Mitochondrial carrier protein</fullName>
    </recommendedName>
</protein>
<organism evidence="11 12">
    <name type="scientific">Naumovozyma dairenensis (strain ATCC 10597 / BCRC 20456 / CBS 421 / NBRC 0211 / NRRL Y-12639)</name>
    <name type="common">Saccharomyces dairenensis</name>
    <dbReference type="NCBI Taxonomy" id="1071378"/>
    <lineage>
        <taxon>Eukaryota</taxon>
        <taxon>Fungi</taxon>
        <taxon>Dikarya</taxon>
        <taxon>Ascomycota</taxon>
        <taxon>Saccharomycotina</taxon>
        <taxon>Saccharomycetes</taxon>
        <taxon>Saccharomycetales</taxon>
        <taxon>Saccharomycetaceae</taxon>
        <taxon>Naumovozyma</taxon>
    </lineage>
</organism>
<dbReference type="GeneID" id="11496026"/>
<dbReference type="PROSITE" id="PS50920">
    <property type="entry name" value="SOLCAR"/>
    <property type="match status" value="3"/>
</dbReference>
<sequence>MIPKYKNMITAYKTVFLEEGIMRGLYSGYFAAMLGSLPSAAIFFGTYEFCKRKMIDEYELNETMSHLTSGFMGDFMSSFVYVPSEVLKTRLQLQGRFNNPYFQSGYNYRNLKSAISKIIQTEGIHALFFGYKATLVRDLPFSALQFAFYEKFRYYAFALEKKDILHDNLSLSNELITGACAGGLAGVITTPMDVLKTRLQTQLEVPDTQVFTPNTAKAVNNTNNNNNSNGRKPKQVILSRSIFQGLRSVYQSEGVIGLFSGVGPRFVWTSIQSSIMLVLYQMTLRVLTNSFDDGLL</sequence>
<reference evidence="11 12" key="1">
    <citation type="journal article" date="2011" name="Proc. Natl. Acad. Sci. U.S.A.">
        <title>Evolutionary erosion of yeast sex chromosomes by mating-type switching accidents.</title>
        <authorList>
            <person name="Gordon J.L."/>
            <person name="Armisen D."/>
            <person name="Proux-Wera E."/>
            <person name="Oheigeartaigh S.S."/>
            <person name="Byrne K.P."/>
            <person name="Wolfe K.H."/>
        </authorList>
    </citation>
    <scope>NUCLEOTIDE SEQUENCE [LARGE SCALE GENOMIC DNA]</scope>
    <source>
        <strain evidence="12">ATCC 10597 / BCRC 20456 / CBS 421 / NBRC 0211 / NRRL Y-12639</strain>
    </source>
</reference>
<feature type="transmembrane region" description="Helical" evidence="10">
    <location>
        <begin position="26"/>
        <end position="47"/>
    </location>
</feature>
<evidence type="ECO:0000256" key="3">
    <source>
        <dbReference type="ARBA" id="ARBA00022448"/>
    </source>
</evidence>
<dbReference type="HOGENOM" id="CLU_015166_3_2_1"/>
<dbReference type="GO" id="GO:0005743">
    <property type="term" value="C:mitochondrial inner membrane"/>
    <property type="evidence" value="ECO:0007669"/>
    <property type="project" value="EnsemblFungi"/>
</dbReference>
<dbReference type="InterPro" id="IPR018108">
    <property type="entry name" value="MCP_transmembrane"/>
</dbReference>